<dbReference type="InterPro" id="IPR008920">
    <property type="entry name" value="TF_FadR/GntR_C"/>
</dbReference>
<evidence type="ECO:0000256" key="1">
    <source>
        <dbReference type="ARBA" id="ARBA00023015"/>
    </source>
</evidence>
<dbReference type="SMART" id="SM00345">
    <property type="entry name" value="HTH_GNTR"/>
    <property type="match status" value="1"/>
</dbReference>
<evidence type="ECO:0000313" key="6">
    <source>
        <dbReference type="EMBL" id="NDL60284.1"/>
    </source>
</evidence>
<dbReference type="InterPro" id="IPR011711">
    <property type="entry name" value="GntR_C"/>
</dbReference>
<evidence type="ECO:0000256" key="4">
    <source>
        <dbReference type="SAM" id="MobiDB-lite"/>
    </source>
</evidence>
<keyword evidence="2" id="KW-0238">DNA-binding</keyword>
<dbReference type="SMART" id="SM00895">
    <property type="entry name" value="FCD"/>
    <property type="match status" value="1"/>
</dbReference>
<dbReference type="PANTHER" id="PTHR43537:SF44">
    <property type="entry name" value="GNTR FAMILY REGULATORY PROTEIN"/>
    <property type="match status" value="1"/>
</dbReference>
<proteinExistence type="predicted"/>
<dbReference type="InterPro" id="IPR000524">
    <property type="entry name" value="Tscrpt_reg_HTH_GntR"/>
</dbReference>
<dbReference type="GO" id="GO:0003700">
    <property type="term" value="F:DNA-binding transcription factor activity"/>
    <property type="evidence" value="ECO:0007669"/>
    <property type="project" value="InterPro"/>
</dbReference>
<dbReference type="InterPro" id="IPR036390">
    <property type="entry name" value="WH_DNA-bd_sf"/>
</dbReference>
<organism evidence="6 7">
    <name type="scientific">Phytoactinopolyspora mesophila</name>
    <dbReference type="NCBI Taxonomy" id="2650750"/>
    <lineage>
        <taxon>Bacteria</taxon>
        <taxon>Bacillati</taxon>
        <taxon>Actinomycetota</taxon>
        <taxon>Actinomycetes</taxon>
        <taxon>Jiangellales</taxon>
        <taxon>Jiangellaceae</taxon>
        <taxon>Phytoactinopolyspora</taxon>
    </lineage>
</organism>
<reference evidence="6 7" key="1">
    <citation type="submission" date="2019-11" db="EMBL/GenBank/DDBJ databases">
        <authorList>
            <person name="Li X.-J."/>
            <person name="Feng X.-M."/>
        </authorList>
    </citation>
    <scope>NUCLEOTIDE SEQUENCE [LARGE SCALE GENOMIC DNA]</scope>
    <source>
        <strain evidence="6 7">XMNu-373</strain>
    </source>
</reference>
<dbReference type="PROSITE" id="PS50949">
    <property type="entry name" value="HTH_GNTR"/>
    <property type="match status" value="1"/>
</dbReference>
<feature type="compositionally biased region" description="Basic and acidic residues" evidence="4">
    <location>
        <begin position="251"/>
        <end position="262"/>
    </location>
</feature>
<dbReference type="CDD" id="cd07377">
    <property type="entry name" value="WHTH_GntR"/>
    <property type="match status" value="1"/>
</dbReference>
<dbReference type="AlphaFoldDB" id="A0A7K3MAG5"/>
<accession>A0A7K3MAG5</accession>
<evidence type="ECO:0000256" key="2">
    <source>
        <dbReference type="ARBA" id="ARBA00023125"/>
    </source>
</evidence>
<dbReference type="EMBL" id="WLZY01000011">
    <property type="protein sequence ID" value="NDL60284.1"/>
    <property type="molecule type" value="Genomic_DNA"/>
</dbReference>
<dbReference type="InterPro" id="IPR036388">
    <property type="entry name" value="WH-like_DNA-bd_sf"/>
</dbReference>
<dbReference type="Pfam" id="PF00392">
    <property type="entry name" value="GntR"/>
    <property type="match status" value="1"/>
</dbReference>
<evidence type="ECO:0000313" key="7">
    <source>
        <dbReference type="Proteomes" id="UP000460435"/>
    </source>
</evidence>
<name>A0A7K3MAG5_9ACTN</name>
<sequence length="262" mass="28676">MLRTTQRSVYRGIHGSVVAHIGEQIIRGDISPGDSLDPAQIEQDLGVSRTVVREALRVLTAKGMVEARPKRGTHVLPRDHWSLLDGDVLQWQLANRNDETFMQNLSEVRAMVEPAGARLAAERRTDADLQALRDAFDALADPHAGGDEVVEADLAFHRLLLFAAHNELLQRMEIVIEAGLRVRDLLVHGHGTWADSVPAHAAVLEAVAAQDGPAAERAVHHLLDQADRDVRALLDDPADGGPDQPGNGEKATMKEPDEDHRH</sequence>
<protein>
    <submittedName>
        <fullName evidence="6">FCD domain-containing protein</fullName>
    </submittedName>
</protein>
<feature type="domain" description="HTH gntR-type" evidence="5">
    <location>
        <begin position="11"/>
        <end position="78"/>
    </location>
</feature>
<dbReference type="SUPFAM" id="SSF48008">
    <property type="entry name" value="GntR ligand-binding domain-like"/>
    <property type="match status" value="1"/>
</dbReference>
<dbReference type="GO" id="GO:0003677">
    <property type="term" value="F:DNA binding"/>
    <property type="evidence" value="ECO:0007669"/>
    <property type="project" value="UniProtKB-KW"/>
</dbReference>
<evidence type="ECO:0000259" key="5">
    <source>
        <dbReference type="PROSITE" id="PS50949"/>
    </source>
</evidence>
<feature type="region of interest" description="Disordered" evidence="4">
    <location>
        <begin position="230"/>
        <end position="262"/>
    </location>
</feature>
<dbReference type="Pfam" id="PF07729">
    <property type="entry name" value="FCD"/>
    <property type="match status" value="1"/>
</dbReference>
<dbReference type="Gene3D" id="1.20.120.530">
    <property type="entry name" value="GntR ligand-binding domain-like"/>
    <property type="match status" value="1"/>
</dbReference>
<keyword evidence="1" id="KW-0805">Transcription regulation</keyword>
<dbReference type="RefSeq" id="WP_162453001.1">
    <property type="nucleotide sequence ID" value="NZ_WLZY01000011.1"/>
</dbReference>
<keyword evidence="3" id="KW-0804">Transcription</keyword>
<gene>
    <name evidence="6" type="ORF">F7O44_24730</name>
</gene>
<keyword evidence="7" id="KW-1185">Reference proteome</keyword>
<evidence type="ECO:0000256" key="3">
    <source>
        <dbReference type="ARBA" id="ARBA00023163"/>
    </source>
</evidence>
<dbReference type="Gene3D" id="1.10.10.10">
    <property type="entry name" value="Winged helix-like DNA-binding domain superfamily/Winged helix DNA-binding domain"/>
    <property type="match status" value="1"/>
</dbReference>
<dbReference type="Proteomes" id="UP000460435">
    <property type="component" value="Unassembled WGS sequence"/>
</dbReference>
<dbReference type="SUPFAM" id="SSF46785">
    <property type="entry name" value="Winged helix' DNA-binding domain"/>
    <property type="match status" value="1"/>
</dbReference>
<dbReference type="PANTHER" id="PTHR43537">
    <property type="entry name" value="TRANSCRIPTIONAL REGULATOR, GNTR FAMILY"/>
    <property type="match status" value="1"/>
</dbReference>
<comment type="caution">
    <text evidence="6">The sequence shown here is derived from an EMBL/GenBank/DDBJ whole genome shotgun (WGS) entry which is preliminary data.</text>
</comment>